<reference evidence="2 3" key="1">
    <citation type="submission" date="2018-11" db="EMBL/GenBank/DDBJ databases">
        <title>Genome sequence of Apiotrichum porosum DSM 27194.</title>
        <authorList>
            <person name="Aliyu H."/>
            <person name="Gorte O."/>
            <person name="Ochsenreither K."/>
        </authorList>
    </citation>
    <scope>NUCLEOTIDE SEQUENCE [LARGE SCALE GENOMIC DNA]</scope>
    <source>
        <strain evidence="2 3">DSM 27194</strain>
    </source>
</reference>
<dbReference type="EMBL" id="RSCE01000005">
    <property type="protein sequence ID" value="RSH82721.1"/>
    <property type="molecule type" value="Genomic_DNA"/>
</dbReference>
<accession>A0A427XVG2</accession>
<sequence>MAPPPSPSSPRRLATTERPHGCPAGILHPGPPTPLQTAGSVPGLSKFTSGACTIIQGATHHWRVVFASANLQIAATLDHRAPGPPHHPPHCQTIGHTDDPIAQHSDAFGLGVSALTTREEDIYDKLKNMLSCAVPSTTSTIAPYLTRMASARIVNTARQLLIPIAMTAGSRPAGSTERPPVPLAQKCRTVSDHSLTVERPMCLYHHSRQMPAHCEISCAVQRTLAMSDHVYQEIGSPTHLVRTAAPIKHGGLARHGIAVNLNLGSTSVPANLTCTPNVQSQRGIGPQTSLPFNPAHLTCSHTLSNPTTPL</sequence>
<proteinExistence type="predicted"/>
<organism evidence="2 3">
    <name type="scientific">Apiotrichum porosum</name>
    <dbReference type="NCBI Taxonomy" id="105984"/>
    <lineage>
        <taxon>Eukaryota</taxon>
        <taxon>Fungi</taxon>
        <taxon>Dikarya</taxon>
        <taxon>Basidiomycota</taxon>
        <taxon>Agaricomycotina</taxon>
        <taxon>Tremellomycetes</taxon>
        <taxon>Trichosporonales</taxon>
        <taxon>Trichosporonaceae</taxon>
        <taxon>Apiotrichum</taxon>
    </lineage>
</organism>
<dbReference type="AlphaFoldDB" id="A0A427XVG2"/>
<evidence type="ECO:0000313" key="2">
    <source>
        <dbReference type="EMBL" id="RSH82721.1"/>
    </source>
</evidence>
<name>A0A427XVG2_9TREE</name>
<dbReference type="GeneID" id="39592258"/>
<evidence type="ECO:0000256" key="1">
    <source>
        <dbReference type="SAM" id="MobiDB-lite"/>
    </source>
</evidence>
<dbReference type="Proteomes" id="UP000279236">
    <property type="component" value="Unassembled WGS sequence"/>
</dbReference>
<keyword evidence="3" id="KW-1185">Reference proteome</keyword>
<feature type="region of interest" description="Disordered" evidence="1">
    <location>
        <begin position="1"/>
        <end position="38"/>
    </location>
</feature>
<protein>
    <submittedName>
        <fullName evidence="2">Uncharacterized protein</fullName>
    </submittedName>
</protein>
<gene>
    <name evidence="2" type="ORF">EHS24_007715</name>
</gene>
<comment type="caution">
    <text evidence="2">The sequence shown here is derived from an EMBL/GenBank/DDBJ whole genome shotgun (WGS) entry which is preliminary data.</text>
</comment>
<dbReference type="RefSeq" id="XP_028476953.1">
    <property type="nucleotide sequence ID" value="XM_028623060.1"/>
</dbReference>
<evidence type="ECO:0000313" key="3">
    <source>
        <dbReference type="Proteomes" id="UP000279236"/>
    </source>
</evidence>